<dbReference type="EMBL" id="CM035425">
    <property type="protein sequence ID" value="KAH7332053.1"/>
    <property type="molecule type" value="Genomic_DNA"/>
</dbReference>
<protein>
    <recommendedName>
        <fullName evidence="5">Biogenesis of lysosome-related organelles complex 1 subunit 2</fullName>
    </recommendedName>
</protein>
<feature type="coiled-coil region" evidence="2">
    <location>
        <begin position="113"/>
        <end position="147"/>
    </location>
</feature>
<keyword evidence="4" id="KW-1185">Reference proteome</keyword>
<dbReference type="PANTHER" id="PTHR47882:SF1">
    <property type="entry name" value="BIOGENESIS OF LYSOSOME-RELATED ORGANELLES COMPLEX 1 SUBUNIT 2"/>
    <property type="match status" value="1"/>
</dbReference>
<dbReference type="InterPro" id="IPR019269">
    <property type="entry name" value="BLOC1_su2"/>
</dbReference>
<evidence type="ECO:0000313" key="3">
    <source>
        <dbReference type="EMBL" id="KAH7332053.1"/>
    </source>
</evidence>
<dbReference type="PANTHER" id="PTHR47882">
    <property type="entry name" value="BIOGENESIS OF LYSOSOME-RELATED ORGANELLES COMPLEX 1 SUBUNIT 2"/>
    <property type="match status" value="1"/>
</dbReference>
<accession>A0A8T2SJI7</accession>
<dbReference type="OrthoDB" id="444265at2759"/>
<evidence type="ECO:0000256" key="2">
    <source>
        <dbReference type="SAM" id="Coils"/>
    </source>
</evidence>
<reference evidence="3" key="1">
    <citation type="submission" date="2021-08" db="EMBL/GenBank/DDBJ databases">
        <title>WGS assembly of Ceratopteris richardii.</title>
        <authorList>
            <person name="Marchant D.B."/>
            <person name="Chen G."/>
            <person name="Jenkins J."/>
            <person name="Shu S."/>
            <person name="Leebens-Mack J."/>
            <person name="Grimwood J."/>
            <person name="Schmutz J."/>
            <person name="Soltis P."/>
            <person name="Soltis D."/>
            <person name="Chen Z.-H."/>
        </authorList>
    </citation>
    <scope>NUCLEOTIDE SEQUENCE</scope>
    <source>
        <strain evidence="3">Whitten #5841</strain>
        <tissue evidence="3">Leaf</tissue>
    </source>
</reference>
<name>A0A8T2SJI7_CERRI</name>
<proteinExistence type="inferred from homology"/>
<comment type="caution">
    <text evidence="3">The sequence shown here is derived from an EMBL/GenBank/DDBJ whole genome shotgun (WGS) entry which is preliminary data.</text>
</comment>
<dbReference type="Proteomes" id="UP000825935">
    <property type="component" value="Chromosome 20"/>
</dbReference>
<evidence type="ECO:0008006" key="5">
    <source>
        <dbReference type="Google" id="ProtNLM"/>
    </source>
</evidence>
<keyword evidence="2" id="KW-0175">Coiled coil</keyword>
<organism evidence="3 4">
    <name type="scientific">Ceratopteris richardii</name>
    <name type="common">Triangle waterfern</name>
    <dbReference type="NCBI Taxonomy" id="49495"/>
    <lineage>
        <taxon>Eukaryota</taxon>
        <taxon>Viridiplantae</taxon>
        <taxon>Streptophyta</taxon>
        <taxon>Embryophyta</taxon>
        <taxon>Tracheophyta</taxon>
        <taxon>Polypodiopsida</taxon>
        <taxon>Polypodiidae</taxon>
        <taxon>Polypodiales</taxon>
        <taxon>Pteridineae</taxon>
        <taxon>Pteridaceae</taxon>
        <taxon>Parkerioideae</taxon>
        <taxon>Ceratopteris</taxon>
    </lineage>
</organism>
<sequence>MWLKNQISVNHDQKKLISNFKWKCYGSDSCIGRPFLNLLSKSKGSRMGMEPQKDPLGAAFNSLFVNVAKIVQSQLQSSTESLELLEKMNIRTADEYNEFGDFAAGLRVFVERLKLKNDSLQQFTEQIDRIEQEVSELEGAVAFLNSHTLAVESKLHKAYTEGLID</sequence>
<evidence type="ECO:0000256" key="1">
    <source>
        <dbReference type="ARBA" id="ARBA00008468"/>
    </source>
</evidence>
<dbReference type="AlphaFoldDB" id="A0A8T2SJI7"/>
<gene>
    <name evidence="3" type="ORF">KP509_20G066000</name>
</gene>
<comment type="similarity">
    <text evidence="1">Belongs to the BLOC1S2 family.</text>
</comment>
<dbReference type="Pfam" id="PF10046">
    <property type="entry name" value="BLOC1_2"/>
    <property type="match status" value="1"/>
</dbReference>
<dbReference type="OMA" id="CSDMFEK"/>
<evidence type="ECO:0000313" key="4">
    <source>
        <dbReference type="Proteomes" id="UP000825935"/>
    </source>
</evidence>